<keyword evidence="6 9" id="KW-0378">Hydrolase</keyword>
<dbReference type="PROSITE" id="PS00138">
    <property type="entry name" value="SUBTILASE_SER"/>
    <property type="match status" value="1"/>
</dbReference>
<feature type="signal peptide" evidence="12">
    <location>
        <begin position="1"/>
        <end position="23"/>
    </location>
</feature>
<evidence type="ECO:0000256" key="12">
    <source>
        <dbReference type="SAM" id="SignalP"/>
    </source>
</evidence>
<keyword evidence="15" id="KW-1185">Reference proteome</keyword>
<feature type="domain" description="Peptidase S8/S53" evidence="13">
    <location>
        <begin position="172"/>
        <end position="453"/>
    </location>
</feature>
<dbReference type="CDD" id="cd07496">
    <property type="entry name" value="Peptidases_S8_13"/>
    <property type="match status" value="1"/>
</dbReference>
<dbReference type="RefSeq" id="WP_119355833.1">
    <property type="nucleotide sequence ID" value="NZ_BJXM01000002.1"/>
</dbReference>
<dbReference type="InterPro" id="IPR022398">
    <property type="entry name" value="Peptidase_S8_His-AS"/>
</dbReference>
<feature type="chain" id="PRO_5030071896" evidence="12">
    <location>
        <begin position="24"/>
        <end position="703"/>
    </location>
</feature>
<feature type="region of interest" description="Disordered" evidence="11">
    <location>
        <begin position="199"/>
        <end position="231"/>
    </location>
</feature>
<feature type="active site" description="Charge relay system" evidence="9">
    <location>
        <position position="414"/>
    </location>
</feature>
<evidence type="ECO:0000256" key="8">
    <source>
        <dbReference type="ARBA" id="ARBA00023145"/>
    </source>
</evidence>
<dbReference type="PRINTS" id="PR00723">
    <property type="entry name" value="SUBTILISIN"/>
</dbReference>
<evidence type="ECO:0000256" key="4">
    <source>
        <dbReference type="ARBA" id="ARBA00022670"/>
    </source>
</evidence>
<dbReference type="EC" id="3.4.21.-" evidence="14"/>
<dbReference type="InterPro" id="IPR034176">
    <property type="entry name" value="Peptidases_S8_13"/>
</dbReference>
<evidence type="ECO:0000256" key="7">
    <source>
        <dbReference type="ARBA" id="ARBA00022825"/>
    </source>
</evidence>
<dbReference type="InterPro" id="IPR023827">
    <property type="entry name" value="Peptidase_S8_Asp-AS"/>
</dbReference>
<dbReference type="FunFam" id="3.40.50.200:FF:000022">
    <property type="entry name" value="Extracellular protease"/>
    <property type="match status" value="1"/>
</dbReference>
<dbReference type="SUPFAM" id="SSF52743">
    <property type="entry name" value="Subtilisin-like"/>
    <property type="match status" value="1"/>
</dbReference>
<dbReference type="PANTHER" id="PTHR43806:SF11">
    <property type="entry name" value="CEREVISIN-RELATED"/>
    <property type="match status" value="1"/>
</dbReference>
<evidence type="ECO:0000256" key="10">
    <source>
        <dbReference type="RuleBase" id="RU003355"/>
    </source>
</evidence>
<dbReference type="OrthoDB" id="9814383at2"/>
<dbReference type="InterPro" id="IPR015500">
    <property type="entry name" value="Peptidase_S8_subtilisin-rel"/>
</dbReference>
<dbReference type="PROSITE" id="PS00137">
    <property type="entry name" value="SUBTILASE_HIS"/>
    <property type="match status" value="1"/>
</dbReference>
<dbReference type="GO" id="GO:0005576">
    <property type="term" value="C:extracellular region"/>
    <property type="evidence" value="ECO:0007669"/>
    <property type="project" value="UniProtKB-SubCell"/>
</dbReference>
<feature type="compositionally biased region" description="Basic and acidic residues" evidence="11">
    <location>
        <begin position="204"/>
        <end position="214"/>
    </location>
</feature>
<evidence type="ECO:0000313" key="15">
    <source>
        <dbReference type="Proteomes" id="UP000266178"/>
    </source>
</evidence>
<gene>
    <name evidence="14" type="primary">bprV_2</name>
    <name evidence="14" type="ORF">Mgrana_00300</name>
</gene>
<evidence type="ECO:0000259" key="13">
    <source>
        <dbReference type="Pfam" id="PF00082"/>
    </source>
</evidence>
<protein>
    <submittedName>
        <fullName evidence="14">Extracellular basic protease</fullName>
        <ecNumber evidence="14">3.4.21.-</ecNumber>
    </submittedName>
</protein>
<evidence type="ECO:0000313" key="14">
    <source>
        <dbReference type="EMBL" id="RIH93717.1"/>
    </source>
</evidence>
<evidence type="ECO:0000256" key="6">
    <source>
        <dbReference type="ARBA" id="ARBA00022801"/>
    </source>
</evidence>
<evidence type="ECO:0000256" key="2">
    <source>
        <dbReference type="ARBA" id="ARBA00011073"/>
    </source>
</evidence>
<feature type="active site" description="Charge relay system" evidence="9">
    <location>
        <position position="229"/>
    </location>
</feature>
<organism evidence="14 15">
    <name type="scientific">Meiothermus granaticius NBRC 107808</name>
    <dbReference type="NCBI Taxonomy" id="1227551"/>
    <lineage>
        <taxon>Bacteria</taxon>
        <taxon>Thermotogati</taxon>
        <taxon>Deinococcota</taxon>
        <taxon>Deinococci</taxon>
        <taxon>Thermales</taxon>
        <taxon>Thermaceae</taxon>
        <taxon>Meiothermus</taxon>
    </lineage>
</organism>
<evidence type="ECO:0000256" key="9">
    <source>
        <dbReference type="PROSITE-ProRule" id="PRU01240"/>
    </source>
</evidence>
<keyword evidence="3" id="KW-0964">Secreted</keyword>
<dbReference type="Proteomes" id="UP000266178">
    <property type="component" value="Unassembled WGS sequence"/>
</dbReference>
<evidence type="ECO:0000256" key="11">
    <source>
        <dbReference type="SAM" id="MobiDB-lite"/>
    </source>
</evidence>
<dbReference type="GO" id="GO:0006508">
    <property type="term" value="P:proteolysis"/>
    <property type="evidence" value="ECO:0007669"/>
    <property type="project" value="UniProtKB-KW"/>
</dbReference>
<dbReference type="InterPro" id="IPR036852">
    <property type="entry name" value="Peptidase_S8/S53_dom_sf"/>
</dbReference>
<feature type="active site" description="Charge relay system" evidence="9">
    <location>
        <position position="178"/>
    </location>
</feature>
<keyword evidence="5 12" id="KW-0732">Signal</keyword>
<evidence type="ECO:0000256" key="3">
    <source>
        <dbReference type="ARBA" id="ARBA00022525"/>
    </source>
</evidence>
<reference evidence="14 15" key="1">
    <citation type="submission" date="2018-08" db="EMBL/GenBank/DDBJ databases">
        <title>Meiothermus granaticius genome AF-68 sequencing project.</title>
        <authorList>
            <person name="Da Costa M.S."/>
            <person name="Albuquerque L."/>
            <person name="Raposo P."/>
            <person name="Froufe H.J.C."/>
            <person name="Barroso C.S."/>
            <person name="Egas C."/>
        </authorList>
    </citation>
    <scope>NUCLEOTIDE SEQUENCE [LARGE SCALE GENOMIC DNA]</scope>
    <source>
        <strain evidence="14 15">AF-68</strain>
    </source>
</reference>
<dbReference type="InterPro" id="IPR000209">
    <property type="entry name" value="Peptidase_S8/S53_dom"/>
</dbReference>
<evidence type="ECO:0000256" key="1">
    <source>
        <dbReference type="ARBA" id="ARBA00004613"/>
    </source>
</evidence>
<comment type="caution">
    <text evidence="14">The sequence shown here is derived from an EMBL/GenBank/DDBJ whole genome shotgun (WGS) entry which is preliminary data.</text>
</comment>
<proteinExistence type="inferred from homology"/>
<keyword evidence="7 9" id="KW-0720">Serine protease</keyword>
<dbReference type="GO" id="GO:0004252">
    <property type="term" value="F:serine-type endopeptidase activity"/>
    <property type="evidence" value="ECO:0007669"/>
    <property type="project" value="UniProtKB-UniRule"/>
</dbReference>
<name>A0A399FAQ5_9DEIN</name>
<dbReference type="Gene3D" id="3.40.50.200">
    <property type="entry name" value="Peptidase S8/S53 domain"/>
    <property type="match status" value="1"/>
</dbReference>
<keyword evidence="8" id="KW-0865">Zymogen</keyword>
<accession>A0A399FAQ5</accession>
<comment type="similarity">
    <text evidence="2 9 10">Belongs to the peptidase S8 family.</text>
</comment>
<dbReference type="InterPro" id="IPR023828">
    <property type="entry name" value="Peptidase_S8_Ser-AS"/>
</dbReference>
<dbReference type="AlphaFoldDB" id="A0A399FAQ5"/>
<sequence length="703" mass="72268">MRLKILGFTTLMALLAACGGGNGGTNPPPASNTLSGTVRLGNKASSAQIASSGRLLTSDQEEFVPGEVIVRFKPSLSVQSVSSLSVGGVSLQRVRALGLESTGLYRASTDTAGTLRLVQGLRARGDVLWAQPNFIQRALKTPNDEFYPYQWHYPAINLPQAWDIEDGTSSPVTVAVVDTGVLVQHPDFAGKLLPGYDFITDPRQSNDGDGRDANADDPGDEPGGDSSYHGSHVAGTIAAATNNGTGTAGISWGAKIVPVRVLGVGGGTLADIADGMLWAAGVSVAGIPANPNPAQILNMSLGGKGRCADSPAYQDVINQLLAKGIIVVVAAGNSNEDAANFRPASCSGVITVGATEFQNARARYSNFGPRIDLMAPGGDVQADLNNDNFADGVLSEHRNDAKNDYDYVFYNGTSMAAPHVAGVIALMKSKKPALTGAEALDILRRTAHPLDGTACTGQGPDSHPGSDCGAGLIDAFAALQALDGGGGTNPNPDFTLSLSPNSLVIPPGSSANTTLTVTRSGGFSDSLSLSLKGAPNGVTGSLNPSGNSATLTLNVAASVKPGSYALTLEAAGGGKTKTASLSLAVGTSAAKPTLEGAYVIACFYLGNDCDQIKSRIIQVKGQTSGPYSFGDLAAGDYLLFGWKDLDGDKDVSAGDYLGAYVENGQIALVRPSKSGLNFALEEVQGTGMLLDQVQHALRSLRSR</sequence>
<dbReference type="PROSITE" id="PS51257">
    <property type="entry name" value="PROKAR_LIPOPROTEIN"/>
    <property type="match status" value="1"/>
</dbReference>
<evidence type="ECO:0000256" key="5">
    <source>
        <dbReference type="ARBA" id="ARBA00022729"/>
    </source>
</evidence>
<dbReference type="PROSITE" id="PS00136">
    <property type="entry name" value="SUBTILASE_ASP"/>
    <property type="match status" value="1"/>
</dbReference>
<dbReference type="InterPro" id="IPR050131">
    <property type="entry name" value="Peptidase_S8_subtilisin-like"/>
</dbReference>
<dbReference type="Pfam" id="PF00082">
    <property type="entry name" value="Peptidase_S8"/>
    <property type="match status" value="1"/>
</dbReference>
<dbReference type="PANTHER" id="PTHR43806">
    <property type="entry name" value="PEPTIDASE S8"/>
    <property type="match status" value="1"/>
</dbReference>
<dbReference type="PROSITE" id="PS51892">
    <property type="entry name" value="SUBTILASE"/>
    <property type="match status" value="1"/>
</dbReference>
<dbReference type="EMBL" id="QWLB01000003">
    <property type="protein sequence ID" value="RIH93717.1"/>
    <property type="molecule type" value="Genomic_DNA"/>
</dbReference>
<keyword evidence="4 9" id="KW-0645">Protease</keyword>
<comment type="subcellular location">
    <subcellularLocation>
        <location evidence="1">Secreted</location>
    </subcellularLocation>
</comment>